<gene>
    <name evidence="2" type="ORF">Vlu01_00140</name>
</gene>
<protein>
    <submittedName>
        <fullName evidence="2">Uncharacterized protein</fullName>
    </submittedName>
</protein>
<feature type="region of interest" description="Disordered" evidence="1">
    <location>
        <begin position="1"/>
        <end position="62"/>
    </location>
</feature>
<proteinExistence type="predicted"/>
<name>A0ABQ4INA0_9ACTN</name>
<dbReference type="Proteomes" id="UP000643165">
    <property type="component" value="Unassembled WGS sequence"/>
</dbReference>
<reference evidence="2 3" key="1">
    <citation type="submission" date="2021-01" db="EMBL/GenBank/DDBJ databases">
        <title>Whole genome shotgun sequence of Verrucosispora lutea NBRC 106530.</title>
        <authorList>
            <person name="Komaki H."/>
            <person name="Tamura T."/>
        </authorList>
    </citation>
    <scope>NUCLEOTIDE SEQUENCE [LARGE SCALE GENOMIC DNA]</scope>
    <source>
        <strain evidence="2 3">NBRC 106530</strain>
    </source>
</reference>
<evidence type="ECO:0000313" key="2">
    <source>
        <dbReference type="EMBL" id="GIJ19390.1"/>
    </source>
</evidence>
<accession>A0ABQ4INA0</accession>
<evidence type="ECO:0000313" key="3">
    <source>
        <dbReference type="Proteomes" id="UP000643165"/>
    </source>
</evidence>
<sequence>MINPNPKAMYSSPSTSSSEDPLRTQADGLDTSSLRRRCSACQAPTASALEPDQTTPSYFVERIPDPKPGWKDVLDATRREYRIRQIAAVVRSNPATAVATLKRLGYEVRNPDGRLLSSLRKLTHQLSVRSGSEALLHRAQVRCPRLGPPRAFISHAVGAT</sequence>
<comment type="caution">
    <text evidence="2">The sequence shown here is derived from an EMBL/GenBank/DDBJ whole genome shotgun (WGS) entry which is preliminary data.</text>
</comment>
<dbReference type="EMBL" id="BOPB01000001">
    <property type="protein sequence ID" value="GIJ19390.1"/>
    <property type="molecule type" value="Genomic_DNA"/>
</dbReference>
<keyword evidence="3" id="KW-1185">Reference proteome</keyword>
<evidence type="ECO:0000256" key="1">
    <source>
        <dbReference type="SAM" id="MobiDB-lite"/>
    </source>
</evidence>
<organism evidence="2 3">
    <name type="scientific">Micromonospora lutea</name>
    <dbReference type="NCBI Taxonomy" id="419825"/>
    <lineage>
        <taxon>Bacteria</taxon>
        <taxon>Bacillati</taxon>
        <taxon>Actinomycetota</taxon>
        <taxon>Actinomycetes</taxon>
        <taxon>Micromonosporales</taxon>
        <taxon>Micromonosporaceae</taxon>
        <taxon>Micromonospora</taxon>
    </lineage>
</organism>